<dbReference type="WBParaSite" id="Hba_04823">
    <property type="protein sequence ID" value="Hba_04823"/>
    <property type="gene ID" value="Hba_04823"/>
</dbReference>
<dbReference type="Proteomes" id="UP000095283">
    <property type="component" value="Unplaced"/>
</dbReference>
<proteinExistence type="predicted"/>
<protein>
    <submittedName>
        <fullName evidence="2">Secreted protein</fullName>
    </submittedName>
</protein>
<sequence length="121" mass="13985">MPSMLGTISCFVYDAIQLSSSRFLAQTSVRYGIWKVCKATRVDTDCGSNPPSFMHWGYLACNFYLGCRRASERPYGLAPVRWWWVRIVGSHRDPTIWDPKDPIRKPLNRILRILLGILRIP</sequence>
<evidence type="ECO:0000313" key="1">
    <source>
        <dbReference type="Proteomes" id="UP000095283"/>
    </source>
</evidence>
<keyword evidence="1" id="KW-1185">Reference proteome</keyword>
<evidence type="ECO:0000313" key="2">
    <source>
        <dbReference type="WBParaSite" id="Hba_04823"/>
    </source>
</evidence>
<dbReference type="AlphaFoldDB" id="A0A1I7WII7"/>
<accession>A0A1I7WII7</accession>
<organism evidence="1 2">
    <name type="scientific">Heterorhabditis bacteriophora</name>
    <name type="common">Entomopathogenic nematode worm</name>
    <dbReference type="NCBI Taxonomy" id="37862"/>
    <lineage>
        <taxon>Eukaryota</taxon>
        <taxon>Metazoa</taxon>
        <taxon>Ecdysozoa</taxon>
        <taxon>Nematoda</taxon>
        <taxon>Chromadorea</taxon>
        <taxon>Rhabditida</taxon>
        <taxon>Rhabditina</taxon>
        <taxon>Rhabditomorpha</taxon>
        <taxon>Strongyloidea</taxon>
        <taxon>Heterorhabditidae</taxon>
        <taxon>Heterorhabditis</taxon>
    </lineage>
</organism>
<reference evidence="2" key="1">
    <citation type="submission" date="2016-11" db="UniProtKB">
        <authorList>
            <consortium name="WormBaseParasite"/>
        </authorList>
    </citation>
    <scope>IDENTIFICATION</scope>
</reference>
<name>A0A1I7WII7_HETBA</name>